<evidence type="ECO:0000313" key="1">
    <source>
        <dbReference type="EMBL" id="MBC3921080.1"/>
    </source>
</evidence>
<accession>A0ABR6ZYZ4</accession>
<reference evidence="1 2" key="1">
    <citation type="submission" date="2020-08" db="EMBL/GenBank/DDBJ databases">
        <title>Novel species isolated from subtropical streams in China.</title>
        <authorList>
            <person name="Lu H."/>
        </authorList>
    </citation>
    <scope>NUCLEOTIDE SEQUENCE [LARGE SCALE GENOMIC DNA]</scope>
    <source>
        <strain evidence="1 2">CY18W</strain>
    </source>
</reference>
<dbReference type="Proteomes" id="UP000650424">
    <property type="component" value="Unassembled WGS sequence"/>
</dbReference>
<dbReference type="Pfam" id="PF10636">
    <property type="entry name" value="hemP"/>
    <property type="match status" value="1"/>
</dbReference>
<dbReference type="EMBL" id="JACOGF010000025">
    <property type="protein sequence ID" value="MBC3921080.1"/>
    <property type="molecule type" value="Genomic_DNA"/>
</dbReference>
<name>A0ABR6ZYZ4_9BURK</name>
<protein>
    <submittedName>
        <fullName evidence="1">Hemin uptake protein HemP</fullName>
    </submittedName>
</protein>
<sequence>MSTNDAIQELKPGSVTIAVQQQKVIPRLKSAELMQHKREVEIDHEGRIYRLRITQLNKLILTA</sequence>
<dbReference type="RefSeq" id="WP_186950916.1">
    <property type="nucleotide sequence ID" value="NZ_JACOGF010000025.1"/>
</dbReference>
<proteinExistence type="predicted"/>
<organism evidence="1 2">
    <name type="scientific">Undibacterium hunanense</name>
    <dbReference type="NCBI Taxonomy" id="2762292"/>
    <lineage>
        <taxon>Bacteria</taxon>
        <taxon>Pseudomonadati</taxon>
        <taxon>Pseudomonadota</taxon>
        <taxon>Betaproteobacteria</taxon>
        <taxon>Burkholderiales</taxon>
        <taxon>Oxalobacteraceae</taxon>
        <taxon>Undibacterium</taxon>
    </lineage>
</organism>
<comment type="caution">
    <text evidence="1">The sequence shown here is derived from an EMBL/GenBank/DDBJ whole genome shotgun (WGS) entry which is preliminary data.</text>
</comment>
<dbReference type="Gene3D" id="2.10.70.10">
    <property type="entry name" value="Complement Module, domain 1"/>
    <property type="match status" value="1"/>
</dbReference>
<keyword evidence="2" id="KW-1185">Reference proteome</keyword>
<evidence type="ECO:0000313" key="2">
    <source>
        <dbReference type="Proteomes" id="UP000650424"/>
    </source>
</evidence>
<dbReference type="InterPro" id="IPR019600">
    <property type="entry name" value="Hemin_uptake_protein_HemP"/>
</dbReference>
<gene>
    <name evidence="1" type="ORF">H8L32_26695</name>
</gene>